<sequence>MKKEDITANEKTVIEFLKMLENRKSSNELDRFYHPEAQQIEFPNALTKQTTTRSLQELKEASEKGAKILSKESYEIKNLLPSGHTVVLECVWRGTLAVPVGAIKAGGQMVAYFAQVFEFKEGKIFRQRNYDCFEPFS</sequence>
<dbReference type="Gene3D" id="3.10.450.50">
    <property type="match status" value="1"/>
</dbReference>
<accession>A0A1M6ENT6</accession>
<dbReference type="Pfam" id="PF12680">
    <property type="entry name" value="SnoaL_2"/>
    <property type="match status" value="1"/>
</dbReference>
<dbReference type="InterPro" id="IPR037401">
    <property type="entry name" value="SnoaL-like"/>
</dbReference>
<dbReference type="STRING" id="192903.SAMN04488513_102124"/>
<evidence type="ECO:0000313" key="3">
    <source>
        <dbReference type="Proteomes" id="UP000184543"/>
    </source>
</evidence>
<reference evidence="3" key="1">
    <citation type="submission" date="2016-11" db="EMBL/GenBank/DDBJ databases">
        <authorList>
            <person name="Varghese N."/>
            <person name="Submissions S."/>
        </authorList>
    </citation>
    <scope>NUCLEOTIDE SEQUENCE [LARGE SCALE GENOMIC DNA]</scope>
    <source>
        <strain evidence="3">DSM 19858</strain>
    </source>
</reference>
<evidence type="ECO:0000313" key="2">
    <source>
        <dbReference type="EMBL" id="SHI87083.1"/>
    </source>
</evidence>
<name>A0A1M6ENT6_9FLAO</name>
<dbReference type="EMBL" id="FQYU01000002">
    <property type="protein sequence ID" value="SHI87083.1"/>
    <property type="molecule type" value="Genomic_DNA"/>
</dbReference>
<dbReference type="SUPFAM" id="SSF54427">
    <property type="entry name" value="NTF2-like"/>
    <property type="match status" value="1"/>
</dbReference>
<proteinExistence type="predicted"/>
<dbReference type="AlphaFoldDB" id="A0A1M6ENT6"/>
<dbReference type="Proteomes" id="UP000184543">
    <property type="component" value="Unassembled WGS sequence"/>
</dbReference>
<protein>
    <submittedName>
        <fullName evidence="2">SnoaL-like polyketide cyclase</fullName>
    </submittedName>
</protein>
<organism evidence="2 3">
    <name type="scientific">Pseudozobellia thermophila</name>
    <dbReference type="NCBI Taxonomy" id="192903"/>
    <lineage>
        <taxon>Bacteria</taxon>
        <taxon>Pseudomonadati</taxon>
        <taxon>Bacteroidota</taxon>
        <taxon>Flavobacteriia</taxon>
        <taxon>Flavobacteriales</taxon>
        <taxon>Flavobacteriaceae</taxon>
        <taxon>Pseudozobellia</taxon>
    </lineage>
</organism>
<dbReference type="InterPro" id="IPR032710">
    <property type="entry name" value="NTF2-like_dom_sf"/>
</dbReference>
<dbReference type="RefSeq" id="WP_072990270.1">
    <property type="nucleotide sequence ID" value="NZ_FQYU01000002.1"/>
</dbReference>
<evidence type="ECO:0000259" key="1">
    <source>
        <dbReference type="Pfam" id="PF12680"/>
    </source>
</evidence>
<keyword evidence="3" id="KW-1185">Reference proteome</keyword>
<feature type="domain" description="SnoaL-like" evidence="1">
    <location>
        <begin position="15"/>
        <end position="126"/>
    </location>
</feature>
<dbReference type="OrthoDB" id="3475938at2"/>
<gene>
    <name evidence="2" type="ORF">SAMN04488513_102124</name>
</gene>